<keyword evidence="1" id="KW-0732">Signal</keyword>
<evidence type="ECO:0000313" key="2">
    <source>
        <dbReference type="EMBL" id="GAQ89892.1"/>
    </source>
</evidence>
<evidence type="ECO:0000256" key="1">
    <source>
        <dbReference type="SAM" id="SignalP"/>
    </source>
</evidence>
<gene>
    <name evidence="2" type="ORF">KFL_005740030</name>
</gene>
<dbReference type="Proteomes" id="UP000054558">
    <property type="component" value="Unassembled WGS sequence"/>
</dbReference>
<accession>A0A1Y1IIJ3</accession>
<dbReference type="EMBL" id="DF237523">
    <property type="protein sequence ID" value="GAQ89892.1"/>
    <property type="molecule type" value="Genomic_DNA"/>
</dbReference>
<name>A0A1Y1IIJ3_KLENI</name>
<feature type="signal peptide" evidence="1">
    <location>
        <begin position="1"/>
        <end position="24"/>
    </location>
</feature>
<feature type="chain" id="PRO_5012485718" evidence="1">
    <location>
        <begin position="25"/>
        <end position="243"/>
    </location>
</feature>
<protein>
    <submittedName>
        <fullName evidence="2">Uncharacterized protein</fullName>
    </submittedName>
</protein>
<keyword evidence="3" id="KW-1185">Reference proteome</keyword>
<dbReference type="OrthoDB" id="543110at2759"/>
<organism evidence="2 3">
    <name type="scientific">Klebsormidium nitens</name>
    <name type="common">Green alga</name>
    <name type="synonym">Ulothrix nitens</name>
    <dbReference type="NCBI Taxonomy" id="105231"/>
    <lineage>
        <taxon>Eukaryota</taxon>
        <taxon>Viridiplantae</taxon>
        <taxon>Streptophyta</taxon>
        <taxon>Klebsormidiophyceae</taxon>
        <taxon>Klebsormidiales</taxon>
        <taxon>Klebsormidiaceae</taxon>
        <taxon>Klebsormidium</taxon>
    </lineage>
</organism>
<reference evidence="2 3" key="1">
    <citation type="journal article" date="2014" name="Nat. Commun.">
        <title>Klebsormidium flaccidum genome reveals primary factors for plant terrestrial adaptation.</title>
        <authorList>
            <person name="Hori K."/>
            <person name="Maruyama F."/>
            <person name="Fujisawa T."/>
            <person name="Togashi T."/>
            <person name="Yamamoto N."/>
            <person name="Seo M."/>
            <person name="Sato S."/>
            <person name="Yamada T."/>
            <person name="Mori H."/>
            <person name="Tajima N."/>
            <person name="Moriyama T."/>
            <person name="Ikeuchi M."/>
            <person name="Watanabe M."/>
            <person name="Wada H."/>
            <person name="Kobayashi K."/>
            <person name="Saito M."/>
            <person name="Masuda T."/>
            <person name="Sasaki-Sekimoto Y."/>
            <person name="Mashiguchi K."/>
            <person name="Awai K."/>
            <person name="Shimojima M."/>
            <person name="Masuda S."/>
            <person name="Iwai M."/>
            <person name="Nobusawa T."/>
            <person name="Narise T."/>
            <person name="Kondo S."/>
            <person name="Saito H."/>
            <person name="Sato R."/>
            <person name="Murakawa M."/>
            <person name="Ihara Y."/>
            <person name="Oshima-Yamada Y."/>
            <person name="Ohtaka K."/>
            <person name="Satoh M."/>
            <person name="Sonobe K."/>
            <person name="Ishii M."/>
            <person name="Ohtani R."/>
            <person name="Kanamori-Sato M."/>
            <person name="Honoki R."/>
            <person name="Miyazaki D."/>
            <person name="Mochizuki H."/>
            <person name="Umetsu J."/>
            <person name="Higashi K."/>
            <person name="Shibata D."/>
            <person name="Kamiya Y."/>
            <person name="Sato N."/>
            <person name="Nakamura Y."/>
            <person name="Tabata S."/>
            <person name="Ida S."/>
            <person name="Kurokawa K."/>
            <person name="Ohta H."/>
        </authorList>
    </citation>
    <scope>NUCLEOTIDE SEQUENCE [LARGE SCALE GENOMIC DNA]</scope>
    <source>
        <strain evidence="2 3">NIES-2285</strain>
    </source>
</reference>
<proteinExistence type="predicted"/>
<sequence length="243" mass="25640">MATALKTTLLVLLTLCALLSLTDRLDGAATCPPPVPPRCPPGHTACFLADRSAHFCCKRPGTCPCHPPETLADAGCIVKPGEPVRSPEGPSLLYVWAGPREWKGNDFLAVFELDPRNENYGKLLCVSEIDTSGNEAHHMGLSADRKTLIVGGLFSMIKKQPDVYFFNVSANATCPPYVGSLDVPDASAADDWKPLPEGGFVGTMMGSANGSTPGGVVKFSGGTPDSYEGVFPQRGGQFVGAEE</sequence>
<evidence type="ECO:0000313" key="3">
    <source>
        <dbReference type="Proteomes" id="UP000054558"/>
    </source>
</evidence>
<dbReference type="AlphaFoldDB" id="A0A1Y1IIJ3"/>